<dbReference type="GO" id="GO:0016471">
    <property type="term" value="C:vacuolar proton-transporting V-type ATPase complex"/>
    <property type="evidence" value="ECO:0007669"/>
    <property type="project" value="TreeGrafter"/>
</dbReference>
<feature type="transmembrane region" description="Helical" evidence="8">
    <location>
        <begin position="558"/>
        <end position="579"/>
    </location>
</feature>
<dbReference type="Proteomes" id="UP000070174">
    <property type="component" value="Unassembled WGS sequence"/>
</dbReference>
<comment type="caution">
    <text evidence="9">The sequence shown here is derived from an EMBL/GenBank/DDBJ whole genome shotgun (WGS) entry which is preliminary data.</text>
</comment>
<keyword evidence="6" id="KW-0406">Ion transport</keyword>
<evidence type="ECO:0000313" key="10">
    <source>
        <dbReference type="Proteomes" id="UP000070174"/>
    </source>
</evidence>
<dbReference type="PATRIC" id="fig|54005.3.peg.1332"/>
<gene>
    <name evidence="9" type="ORF">HMPREF3229_01348</name>
</gene>
<comment type="subcellular location">
    <subcellularLocation>
        <location evidence="1">Membrane</location>
        <topology evidence="1">Multi-pass membrane protein</topology>
    </subcellularLocation>
</comment>
<reference evidence="9 10" key="1">
    <citation type="submission" date="2016-01" db="EMBL/GenBank/DDBJ databases">
        <authorList>
            <person name="Oliw E.H."/>
        </authorList>
    </citation>
    <scope>NUCLEOTIDE SEQUENCE [LARGE SCALE GENOMIC DNA]</scope>
    <source>
        <strain evidence="9 10">CMW7756A</strain>
    </source>
</reference>
<dbReference type="Pfam" id="PF01496">
    <property type="entry name" value="V_ATPase_I"/>
    <property type="match status" value="2"/>
</dbReference>
<protein>
    <submittedName>
        <fullName evidence="9">Putative V-type sodium ATPase, I subunit</fullName>
    </submittedName>
</protein>
<evidence type="ECO:0000256" key="7">
    <source>
        <dbReference type="ARBA" id="ARBA00023136"/>
    </source>
</evidence>
<evidence type="ECO:0000256" key="2">
    <source>
        <dbReference type="ARBA" id="ARBA00009904"/>
    </source>
</evidence>
<evidence type="ECO:0000256" key="3">
    <source>
        <dbReference type="ARBA" id="ARBA00022448"/>
    </source>
</evidence>
<dbReference type="RefSeq" id="WP_060800406.1">
    <property type="nucleotide sequence ID" value="NZ_KQ957101.1"/>
</dbReference>
<evidence type="ECO:0000256" key="6">
    <source>
        <dbReference type="ARBA" id="ARBA00023065"/>
    </source>
</evidence>
<dbReference type="PANTHER" id="PTHR11629">
    <property type="entry name" value="VACUOLAR PROTON ATPASES"/>
    <property type="match status" value="1"/>
</dbReference>
<name>A0A133PMH0_9FIRM</name>
<keyword evidence="3" id="KW-0813">Transport</keyword>
<feature type="transmembrane region" description="Helical" evidence="8">
    <location>
        <begin position="480"/>
        <end position="502"/>
    </location>
</feature>
<keyword evidence="5 8" id="KW-1133">Transmembrane helix</keyword>
<feature type="transmembrane region" description="Helical" evidence="8">
    <location>
        <begin position="406"/>
        <end position="432"/>
    </location>
</feature>
<feature type="transmembrane region" description="Helical" evidence="8">
    <location>
        <begin position="368"/>
        <end position="394"/>
    </location>
</feature>
<dbReference type="GO" id="GO:0033179">
    <property type="term" value="C:proton-transporting V-type ATPase, V0 domain"/>
    <property type="evidence" value="ECO:0007669"/>
    <property type="project" value="InterPro"/>
</dbReference>
<evidence type="ECO:0000256" key="4">
    <source>
        <dbReference type="ARBA" id="ARBA00022692"/>
    </source>
</evidence>
<evidence type="ECO:0000256" key="5">
    <source>
        <dbReference type="ARBA" id="ARBA00022989"/>
    </source>
</evidence>
<organism evidence="9">
    <name type="scientific">Peptoniphilus harei</name>
    <dbReference type="NCBI Taxonomy" id="54005"/>
    <lineage>
        <taxon>Bacteria</taxon>
        <taxon>Bacillati</taxon>
        <taxon>Bacillota</taxon>
        <taxon>Tissierellia</taxon>
        <taxon>Tissierellales</taxon>
        <taxon>Peptoniphilaceae</taxon>
        <taxon>Peptoniphilus</taxon>
    </lineage>
</organism>
<dbReference type="PANTHER" id="PTHR11629:SF63">
    <property type="entry name" value="V-TYPE PROTON ATPASE SUBUNIT A"/>
    <property type="match status" value="1"/>
</dbReference>
<evidence type="ECO:0000256" key="8">
    <source>
        <dbReference type="SAM" id="Phobius"/>
    </source>
</evidence>
<accession>A0A133PMH0</accession>
<evidence type="ECO:0000256" key="1">
    <source>
        <dbReference type="ARBA" id="ARBA00004141"/>
    </source>
</evidence>
<proteinExistence type="inferred from homology"/>
<dbReference type="AlphaFoldDB" id="A0A133PMH0"/>
<keyword evidence="7 8" id="KW-0472">Membrane</keyword>
<dbReference type="GO" id="GO:0046961">
    <property type="term" value="F:proton-transporting ATPase activity, rotational mechanism"/>
    <property type="evidence" value="ECO:0007669"/>
    <property type="project" value="InterPro"/>
</dbReference>
<feature type="transmembrane region" description="Helical" evidence="8">
    <location>
        <begin position="508"/>
        <end position="528"/>
    </location>
</feature>
<dbReference type="EMBL" id="LRQE01000034">
    <property type="protein sequence ID" value="KXA29722.1"/>
    <property type="molecule type" value="Genomic_DNA"/>
</dbReference>
<comment type="similarity">
    <text evidence="2">Belongs to the V-ATPase 116 kDa subunit family.</text>
</comment>
<dbReference type="GO" id="GO:0007035">
    <property type="term" value="P:vacuolar acidification"/>
    <property type="evidence" value="ECO:0007669"/>
    <property type="project" value="TreeGrafter"/>
</dbReference>
<feature type="transmembrane region" description="Helical" evidence="8">
    <location>
        <begin position="591"/>
        <end position="614"/>
    </location>
</feature>
<evidence type="ECO:0000313" key="9">
    <source>
        <dbReference type="EMBL" id="KXA29722.1"/>
    </source>
</evidence>
<feature type="transmembrane region" description="Helical" evidence="8">
    <location>
        <begin position="444"/>
        <end position="468"/>
    </location>
</feature>
<keyword evidence="4 8" id="KW-0812">Transmembrane</keyword>
<sequence length="649" mass="74749">MAIVKMKKFKLFIFDENRENLINKFQKFNYVHIDESDFDEDNFSEDDFTRPRSSEDLIDIDDKIKRSKEDIDLLLKFKDKENPIKAMKDGVSNISLEELTARAMTFSFEKIDGEIRNLVDKKDKNKSKIQNIDSKIAELKPWEHLSSSLKDLSKLGSVNIYTGTVSSNHADDFEGEVIKNDLAYLERVSKDKNFNYYLMIVEKSIDEEIKVLMTSYGFTPINIKSDGKVKDTIGFYEKDKDLLFEKNNKIEDELRTYLKYLEDFKYSYEHYRNEKIKIMSERKFLKTTEVNLIEGYVPEDKLSDLEKEIQKVCKDNYYLRAEDPDRDSKEVPILLKNNAFVSPFEIMTEMYSMPRYNEIDPTPFFAPFYFIFAGIMVGDFGYGILVFLATLFALKKFNLTDKKRRFFKFFNYLSISTIIFGLVFGSFFGGIIEFPSLIDPAEDSTLLVILSVILGGIHIFFGLGIKAYMNIRDGKPKDALYDVGFWYMAVLGAIGFILGKFLPQVAPYGKLLMIIMIIGMIGIVATGGREEKSRGAKIGWGVYSLYGITSYLGDFVSYLRLMALVLSGSFLGLAINMIAGMLFESNILGKLFAIVIFVVFQLFNAFLSYLSAYVHTARLTYVEMFNKFYEGGGIPFKKMIENSDYFNID</sequence>
<dbReference type="GO" id="GO:0051117">
    <property type="term" value="F:ATPase binding"/>
    <property type="evidence" value="ECO:0007669"/>
    <property type="project" value="TreeGrafter"/>
</dbReference>
<dbReference type="InterPro" id="IPR002490">
    <property type="entry name" value="V-ATPase_116kDa_su"/>
</dbReference>